<dbReference type="EMBL" id="DTQM01000185">
    <property type="protein sequence ID" value="HGC43446.1"/>
    <property type="molecule type" value="Genomic_DNA"/>
</dbReference>
<feature type="domain" description="Alpha/beta hydrolase" evidence="2">
    <location>
        <begin position="272"/>
        <end position="661"/>
    </location>
</feature>
<accession>A0A8J4HAX9</accession>
<organism evidence="3">
    <name type="scientific">Acidicaldus sp</name>
    <dbReference type="NCBI Taxonomy" id="1872105"/>
    <lineage>
        <taxon>Bacteria</taxon>
        <taxon>Pseudomonadati</taxon>
        <taxon>Pseudomonadota</taxon>
        <taxon>Alphaproteobacteria</taxon>
        <taxon>Acetobacterales</taxon>
        <taxon>Acetobacteraceae</taxon>
        <taxon>Acidicaldus</taxon>
    </lineage>
</organism>
<dbReference type="InterPro" id="IPR045394">
    <property type="entry name" value="Abhydrolase_dom"/>
</dbReference>
<gene>
    <name evidence="3" type="ORF">ENY07_09555</name>
</gene>
<keyword evidence="1" id="KW-0732">Signal</keyword>
<name>A0A8J4HAX9_9PROT</name>
<feature type="chain" id="PRO_5035208968" description="Alpha/beta hydrolase domain-containing protein" evidence="1">
    <location>
        <begin position="21"/>
        <end position="672"/>
    </location>
</feature>
<evidence type="ECO:0000313" key="3">
    <source>
        <dbReference type="EMBL" id="HGC43446.1"/>
    </source>
</evidence>
<sequence>MRRLLILALLLALPPRLACARIVHLELLEVQSPAFGGATFGAVGQYARITGIAHGELDPTDPADRVIQDLRLAPRLANGHVAYATPFVILMPLDAARGNHTLLYDVVNRGRPLAPGLYNRGGSASEIGDGFLERQGFALVWSGWQGDLPPRSPLGLEVPIARNPDGSPITGRVRKEYELFVPRPSLDLGATDLGHGIAYPAADIAAPDGILTERVRQSDPPLLVPRGDWALADCTTTPFPGTPSPSHLCRKGGFDTNHVYEFIYTARAPRVMGIGLAATRDLVAFLRSATSDTTGIVNPLAGRIRFTIAHGTSQSGRFLRSFLDLGFNEAAGGGRVFDGMVVHIAAVRLALNQRFAQPSTASMQHEEHLAPTQDAPFTWGLARDPITGIKAGILERCRASHTCPEIFQELSSLEYWNSRASLDTTDGAGHDREIPDNVHIYHFAGTQHVLGLNAGPCSYAQNPNSYLEPLRALLLHLQARLATGAAPPASRYPRISDGTLITPAQAVKVFPRLPGVAFTGLANTLPVMDRGHGFDARLESGILTEPPVPRGGASYEVRVPALDSDGNESDGVPSVTLLAPLGTYTGWNIRRAGYAEGELCYLAGSFFPFARDRAEREANHDPRPSLVERYATHDGYVAAVRQASVHLVNDGFLLPEDAARLNAEAQASDVLR</sequence>
<reference evidence="3" key="1">
    <citation type="journal article" date="2020" name="mSystems">
        <title>Genome- and Community-Level Interaction Insights into Carbon Utilization and Element Cycling Functions of Hydrothermarchaeota in Hydrothermal Sediment.</title>
        <authorList>
            <person name="Zhou Z."/>
            <person name="Liu Y."/>
            <person name="Xu W."/>
            <person name="Pan J."/>
            <person name="Luo Z.H."/>
            <person name="Li M."/>
        </authorList>
    </citation>
    <scope>NUCLEOTIDE SEQUENCE</scope>
    <source>
        <strain evidence="3">SpSt-997</strain>
    </source>
</reference>
<dbReference type="Pfam" id="PF20091">
    <property type="entry name" value="Abhydrolase_10"/>
    <property type="match status" value="1"/>
</dbReference>
<protein>
    <recommendedName>
        <fullName evidence="2">Alpha/beta hydrolase domain-containing protein</fullName>
    </recommendedName>
</protein>
<dbReference type="AlphaFoldDB" id="A0A8J4HAX9"/>
<feature type="signal peptide" evidence="1">
    <location>
        <begin position="1"/>
        <end position="20"/>
    </location>
</feature>
<comment type="caution">
    <text evidence="3">The sequence shown here is derived from an EMBL/GenBank/DDBJ whole genome shotgun (WGS) entry which is preliminary data.</text>
</comment>
<evidence type="ECO:0000256" key="1">
    <source>
        <dbReference type="SAM" id="SignalP"/>
    </source>
</evidence>
<proteinExistence type="predicted"/>
<evidence type="ECO:0000259" key="2">
    <source>
        <dbReference type="Pfam" id="PF20091"/>
    </source>
</evidence>